<evidence type="ECO:0000313" key="4">
    <source>
        <dbReference type="Proteomes" id="UP001255416"/>
    </source>
</evidence>
<proteinExistence type="predicted"/>
<sequence>MRTGNGLSFRLTGAVLFAAALAACDDGDLRPTTAKPETTSGTATQSDRGERRDIEAPEVYDISEAGLWDGRPSLGGIWVAHPDVTDPHRVIIRNTANDTSVVGALFRRERDIPGPRIQASSEAAEALAMLPGAPVNLHVTALVREPATEEPETEEATGEDSDTATVAAEAGTALATDTAAPKEKKFRWPWAKSKDDAAIEGAIKPLETPSDISETTLAPLDESAALWDRDHHPAQTAPERIAALDHAGQIGRFSAKPPIT</sequence>
<evidence type="ECO:0000256" key="2">
    <source>
        <dbReference type="SAM" id="SignalP"/>
    </source>
</evidence>
<keyword evidence="4" id="KW-1185">Reference proteome</keyword>
<feature type="chain" id="PRO_5045882837" evidence="2">
    <location>
        <begin position="23"/>
        <end position="260"/>
    </location>
</feature>
<gene>
    <name evidence="3" type="ORF">QO231_13820</name>
</gene>
<keyword evidence="2" id="KW-0732">Signal</keyword>
<dbReference type="PROSITE" id="PS51257">
    <property type="entry name" value="PROKAR_LIPOPROTEIN"/>
    <property type="match status" value="1"/>
</dbReference>
<feature type="region of interest" description="Disordered" evidence="1">
    <location>
        <begin position="27"/>
        <end position="55"/>
    </location>
</feature>
<dbReference type="Proteomes" id="UP001255416">
    <property type="component" value="Unassembled WGS sequence"/>
</dbReference>
<reference evidence="4" key="1">
    <citation type="submission" date="2023-05" db="EMBL/GenBank/DDBJ databases">
        <title>Sedimentitalea sp. nov. JM2-8.</title>
        <authorList>
            <person name="Huang J."/>
        </authorList>
    </citation>
    <scope>NUCLEOTIDE SEQUENCE [LARGE SCALE GENOMIC DNA]</scope>
    <source>
        <strain evidence="4">KHS03</strain>
    </source>
</reference>
<organism evidence="3 4">
    <name type="scientific">Sedimentitalea todarodis</name>
    <dbReference type="NCBI Taxonomy" id="1631240"/>
    <lineage>
        <taxon>Bacteria</taxon>
        <taxon>Pseudomonadati</taxon>
        <taxon>Pseudomonadota</taxon>
        <taxon>Alphaproteobacteria</taxon>
        <taxon>Rhodobacterales</taxon>
        <taxon>Paracoccaceae</taxon>
        <taxon>Sedimentitalea</taxon>
    </lineage>
</organism>
<evidence type="ECO:0000256" key="1">
    <source>
        <dbReference type="SAM" id="MobiDB-lite"/>
    </source>
</evidence>
<feature type="signal peptide" evidence="2">
    <location>
        <begin position="1"/>
        <end position="22"/>
    </location>
</feature>
<feature type="compositionally biased region" description="Polar residues" evidence="1">
    <location>
        <begin position="35"/>
        <end position="46"/>
    </location>
</feature>
<comment type="caution">
    <text evidence="3">The sequence shown here is derived from an EMBL/GenBank/DDBJ whole genome shotgun (WGS) entry which is preliminary data.</text>
</comment>
<name>A0ABU3VFG5_9RHOB</name>
<evidence type="ECO:0000313" key="3">
    <source>
        <dbReference type="EMBL" id="MDU9004927.1"/>
    </source>
</evidence>
<accession>A0ABU3VFG5</accession>
<dbReference type="EMBL" id="JASMWN010000010">
    <property type="protein sequence ID" value="MDU9004927.1"/>
    <property type="molecule type" value="Genomic_DNA"/>
</dbReference>
<protein>
    <submittedName>
        <fullName evidence="3">SPOR domain-containing protein</fullName>
    </submittedName>
</protein>